<evidence type="ECO:0000313" key="6">
    <source>
        <dbReference type="Proteomes" id="UP000473699"/>
    </source>
</evidence>
<evidence type="ECO:0000313" key="5">
    <source>
        <dbReference type="EMBL" id="MST55972.1"/>
    </source>
</evidence>
<dbReference type="PANTHER" id="PTHR43122">
    <property type="entry name" value="FERREDOXIN SUBUNIT OF PYRUVATE:FLAVODOXIN OXIDOREDUCTASE-RELATED"/>
    <property type="match status" value="1"/>
</dbReference>
<dbReference type="GO" id="GO:0051536">
    <property type="term" value="F:iron-sulfur cluster binding"/>
    <property type="evidence" value="ECO:0007669"/>
    <property type="project" value="UniProtKB-KW"/>
</dbReference>
<feature type="domain" description="4Fe-4S ferredoxin-type" evidence="4">
    <location>
        <begin position="196"/>
        <end position="225"/>
    </location>
</feature>
<dbReference type="GO" id="GO:0046872">
    <property type="term" value="F:metal ion binding"/>
    <property type="evidence" value="ECO:0007669"/>
    <property type="project" value="UniProtKB-KW"/>
</dbReference>
<dbReference type="Pfam" id="PF04015">
    <property type="entry name" value="DUF362"/>
    <property type="match status" value="1"/>
</dbReference>
<keyword evidence="3" id="KW-0411">Iron-sulfur</keyword>
<reference evidence="5 6" key="1">
    <citation type="submission" date="2019-08" db="EMBL/GenBank/DDBJ databases">
        <title>In-depth cultivation of the pig gut microbiome towards novel bacterial diversity and tailored functional studies.</title>
        <authorList>
            <person name="Wylensek D."/>
            <person name="Hitch T.C.A."/>
            <person name="Clavel T."/>
        </authorList>
    </citation>
    <scope>NUCLEOTIDE SEQUENCE [LARGE SCALE GENOMIC DNA]</scope>
    <source>
        <strain evidence="5 6">SM-530-WT-4B</strain>
    </source>
</reference>
<dbReference type="EMBL" id="VUNH01000008">
    <property type="protein sequence ID" value="MST55972.1"/>
    <property type="molecule type" value="Genomic_DNA"/>
</dbReference>
<protein>
    <submittedName>
        <fullName evidence="5">DUF362 domain-containing protein</fullName>
    </submittedName>
</protein>
<dbReference type="PROSITE" id="PS51379">
    <property type="entry name" value="4FE4S_FER_2"/>
    <property type="match status" value="2"/>
</dbReference>
<dbReference type="Gene3D" id="3.30.70.20">
    <property type="match status" value="1"/>
</dbReference>
<evidence type="ECO:0000259" key="4">
    <source>
        <dbReference type="PROSITE" id="PS51379"/>
    </source>
</evidence>
<evidence type="ECO:0000256" key="1">
    <source>
        <dbReference type="ARBA" id="ARBA00022723"/>
    </source>
</evidence>
<dbReference type="InterPro" id="IPR017900">
    <property type="entry name" value="4Fe4S_Fe_S_CS"/>
</dbReference>
<dbReference type="Proteomes" id="UP000473699">
    <property type="component" value="Unassembled WGS sequence"/>
</dbReference>
<keyword evidence="2" id="KW-0408">Iron</keyword>
<evidence type="ECO:0000256" key="3">
    <source>
        <dbReference type="ARBA" id="ARBA00023014"/>
    </source>
</evidence>
<dbReference type="AlphaFoldDB" id="A0A6L5YEF3"/>
<sequence length="390" mass="42213">MKKFAGGIFTMGNKKSMVWFAPFTPGVSKVDVLKKAVEAVEFKRTVAKDALTAVKLHFGEKGNDTYLRPIFIRAVVDEIKKCGGKPFLVDSNTLYVGSRKNSVDHLITAIENGFGYEVTGAPLIIADGLKSNDFREVEIDGQYFKKVEISSAVAEADALVVVSHFKGHVAAGYGGTIKNLAMGCVPARGKKAQHAVHLEVDEEKCIGCGRCFRNCPGHAITMEKDAAGKTTSHIHAEPCLGCCECMTVCPTRAVGMIWTADEDKSSFNCRMAEYAWGAIKDKVRPLFINVMMDITPLCDCCGWSDTPIVPNIGIAASTDPVALDKACYDMVVAASGSAVEEHYFHAGDDKFQLLHPAAAPHAQFEHGAKIGMGSLDYELRTIHIEEGEGE</sequence>
<dbReference type="PANTHER" id="PTHR43122:SF2">
    <property type="entry name" value="FERREDOXIN SUBUNIT OF PYRUVATE:FLAVODOXIN OXIDOREDUCTASE"/>
    <property type="match status" value="1"/>
</dbReference>
<dbReference type="PROSITE" id="PS00198">
    <property type="entry name" value="4FE4S_FER_1"/>
    <property type="match status" value="1"/>
</dbReference>
<evidence type="ECO:0000256" key="2">
    <source>
        <dbReference type="ARBA" id="ARBA00023004"/>
    </source>
</evidence>
<proteinExistence type="predicted"/>
<organism evidence="5 6">
    <name type="scientific">Pyramidobacter porci</name>
    <dbReference type="NCBI Taxonomy" id="2605789"/>
    <lineage>
        <taxon>Bacteria</taxon>
        <taxon>Thermotogati</taxon>
        <taxon>Synergistota</taxon>
        <taxon>Synergistia</taxon>
        <taxon>Synergistales</taxon>
        <taxon>Dethiosulfovibrionaceae</taxon>
        <taxon>Pyramidobacter</taxon>
    </lineage>
</organism>
<gene>
    <name evidence="5" type="ORF">FYJ74_08010</name>
</gene>
<dbReference type="InterPro" id="IPR007160">
    <property type="entry name" value="DUF362"/>
</dbReference>
<name>A0A6L5YEF3_9BACT</name>
<keyword evidence="1" id="KW-0479">Metal-binding</keyword>
<dbReference type="InterPro" id="IPR017896">
    <property type="entry name" value="4Fe4S_Fe-S-bd"/>
</dbReference>
<feature type="domain" description="4Fe-4S ferredoxin-type" evidence="4">
    <location>
        <begin position="230"/>
        <end position="259"/>
    </location>
</feature>
<keyword evidence="6" id="KW-1185">Reference proteome</keyword>
<accession>A0A6L5YEF3</accession>
<comment type="caution">
    <text evidence="5">The sequence shown here is derived from an EMBL/GenBank/DDBJ whole genome shotgun (WGS) entry which is preliminary data.</text>
</comment>
<dbReference type="Pfam" id="PF12838">
    <property type="entry name" value="Fer4_7"/>
    <property type="match status" value="1"/>
</dbReference>
<dbReference type="SUPFAM" id="SSF54862">
    <property type="entry name" value="4Fe-4S ferredoxins"/>
    <property type="match status" value="1"/>
</dbReference>